<gene>
    <name evidence="1" type="ORF">GTC6_05247</name>
</gene>
<dbReference type="PATRIC" id="fig|1316928.3.peg.1061"/>
<proteinExistence type="predicted"/>
<dbReference type="EMBL" id="AQPW01000004">
    <property type="protein sequence ID" value="EON33746.1"/>
    <property type="molecule type" value="Genomic_DNA"/>
</dbReference>
<reference evidence="1 2" key="1">
    <citation type="journal article" date="2013" name="Genome Announc.">
        <title>Draft Genome Sequence of a Benzothiophene-Desulfurizing Bacterium, Gordona terrae Strain C-6.</title>
        <authorList>
            <person name="Wang W."/>
            <person name="Ma T."/>
            <person name="Ren Y."/>
            <person name="Li G."/>
        </authorList>
    </citation>
    <scope>NUCLEOTIDE SEQUENCE [LARGE SCALE GENOMIC DNA]</scope>
    <source>
        <strain evidence="1 2">C-6</strain>
    </source>
</reference>
<organism evidence="1 2">
    <name type="scientific">Gordonia terrae C-6</name>
    <dbReference type="NCBI Taxonomy" id="1316928"/>
    <lineage>
        <taxon>Bacteria</taxon>
        <taxon>Bacillati</taxon>
        <taxon>Actinomycetota</taxon>
        <taxon>Actinomycetes</taxon>
        <taxon>Mycobacteriales</taxon>
        <taxon>Gordoniaceae</taxon>
        <taxon>Gordonia</taxon>
    </lineage>
</organism>
<sequence length="163" mass="18237">MNDPTAAIVQFLRREFVGKSEIKAVYDSDPDLIPTDALPCITVDKQGDRSQYGATGYLDVTEEIVVKVILDKQVDWKDDVDHEQHVKKHLRRLVERRTDDGRAYAPGTIRYALANRLEIERVVVSAAIGVDYGIAARNAESMVTAEAHLAISCTYSVRMRSSD</sequence>
<name>R7YCL9_9ACTN</name>
<comment type="caution">
    <text evidence="1">The sequence shown here is derived from an EMBL/GenBank/DDBJ whole genome shotgun (WGS) entry which is preliminary data.</text>
</comment>
<evidence type="ECO:0000313" key="1">
    <source>
        <dbReference type="EMBL" id="EON33746.1"/>
    </source>
</evidence>
<protein>
    <submittedName>
        <fullName evidence="1">Uncharacterized protein</fullName>
    </submittedName>
</protein>
<dbReference type="OrthoDB" id="4774445at2"/>
<evidence type="ECO:0000313" key="2">
    <source>
        <dbReference type="Proteomes" id="UP000013569"/>
    </source>
</evidence>
<dbReference type="RefSeq" id="WP_010841515.1">
    <property type="nucleotide sequence ID" value="NZ_AQPW01000004.1"/>
</dbReference>
<dbReference type="Proteomes" id="UP000013569">
    <property type="component" value="Unassembled WGS sequence"/>
</dbReference>
<accession>R7YCL9</accession>
<dbReference type="AlphaFoldDB" id="R7YCL9"/>